<keyword evidence="3" id="KW-0378">Hydrolase</keyword>
<dbReference type="RefSeq" id="WP_075908130.1">
    <property type="nucleotide sequence ID" value="NZ_CP041150.1"/>
</dbReference>
<accession>A0AB73U5T9</accession>
<evidence type="ECO:0000259" key="2">
    <source>
        <dbReference type="Pfam" id="PF01844"/>
    </source>
</evidence>
<dbReference type="GO" id="GO:0008270">
    <property type="term" value="F:zinc ion binding"/>
    <property type="evidence" value="ECO:0007669"/>
    <property type="project" value="InterPro"/>
</dbReference>
<organism evidence="3 4">
    <name type="scientific">Mycobacteroides chelonae</name>
    <name type="common">Mycobacterium chelonae</name>
    <dbReference type="NCBI Taxonomy" id="1774"/>
    <lineage>
        <taxon>Bacteria</taxon>
        <taxon>Bacillati</taxon>
        <taxon>Actinomycetota</taxon>
        <taxon>Actinomycetes</taxon>
        <taxon>Mycobacteriales</taxon>
        <taxon>Mycobacteriaceae</taxon>
        <taxon>Mycobacteroides</taxon>
    </lineage>
</organism>
<dbReference type="GO" id="GO:0004519">
    <property type="term" value="F:endonuclease activity"/>
    <property type="evidence" value="ECO:0007669"/>
    <property type="project" value="UniProtKB-KW"/>
</dbReference>
<name>A0AB73U5T9_MYCCH</name>
<protein>
    <submittedName>
        <fullName evidence="3">HNH endonuclease</fullName>
    </submittedName>
</protein>
<keyword evidence="3" id="KW-0540">Nuclease</keyword>
<feature type="region of interest" description="Disordered" evidence="1">
    <location>
        <begin position="110"/>
        <end position="134"/>
    </location>
</feature>
<gene>
    <name evidence="3" type="ORF">FJK96_18345</name>
</gene>
<evidence type="ECO:0000313" key="3">
    <source>
        <dbReference type="EMBL" id="QDF71919.1"/>
    </source>
</evidence>
<sequence>MPRAAKHCGYPGCTTLVRGATYCAQHIGWKTSARTASRDVLDTPEWKQLRLFILKHDRYLCQIRTPGVCTGRATVVDKKIPASARPDLALDPENLQAACQSCNDHKARTFDRAPFGTTRDGGAGPRAPGSQEPR</sequence>
<dbReference type="Gene3D" id="1.10.30.50">
    <property type="match status" value="1"/>
</dbReference>
<feature type="domain" description="HNH" evidence="2">
    <location>
        <begin position="75"/>
        <end position="107"/>
    </location>
</feature>
<dbReference type="AlphaFoldDB" id="A0AB73U5T9"/>
<evidence type="ECO:0000313" key="4">
    <source>
        <dbReference type="Proteomes" id="UP000317728"/>
    </source>
</evidence>
<dbReference type="EMBL" id="CP041150">
    <property type="protein sequence ID" value="QDF71919.1"/>
    <property type="molecule type" value="Genomic_DNA"/>
</dbReference>
<proteinExistence type="predicted"/>
<keyword evidence="3" id="KW-0255">Endonuclease</keyword>
<dbReference type="InterPro" id="IPR002711">
    <property type="entry name" value="HNH"/>
</dbReference>
<evidence type="ECO:0000256" key="1">
    <source>
        <dbReference type="SAM" id="MobiDB-lite"/>
    </source>
</evidence>
<dbReference type="Pfam" id="PF01844">
    <property type="entry name" value="HNH"/>
    <property type="match status" value="1"/>
</dbReference>
<dbReference type="GO" id="GO:0003676">
    <property type="term" value="F:nucleic acid binding"/>
    <property type="evidence" value="ECO:0007669"/>
    <property type="project" value="InterPro"/>
</dbReference>
<dbReference type="Proteomes" id="UP000317728">
    <property type="component" value="Chromosome"/>
</dbReference>
<reference evidence="3 4" key="1">
    <citation type="submission" date="2019-06" db="EMBL/GenBank/DDBJ databases">
        <title>Whole geneome sequnce of Mycobacteroides chelonae M77 isolated from bovine milk from Meghalaya, India.</title>
        <authorList>
            <person name="Vise E."/>
            <person name="Das S."/>
            <person name="Garg A."/>
            <person name="Ghatak S."/>
            <person name="Shakuntala I."/>
            <person name="Milton A.A.P."/>
            <person name="Karam A."/>
            <person name="Sanjukta R."/>
            <person name="Puro K."/>
            <person name="Sen A."/>
        </authorList>
    </citation>
    <scope>NUCLEOTIDE SEQUENCE [LARGE SCALE GENOMIC DNA]</scope>
    <source>
        <strain evidence="3 4">M77</strain>
    </source>
</reference>